<organism evidence="2 3">
    <name type="scientific">Chilo suppressalis</name>
    <name type="common">Asiatic rice borer moth</name>
    <dbReference type="NCBI Taxonomy" id="168631"/>
    <lineage>
        <taxon>Eukaryota</taxon>
        <taxon>Metazoa</taxon>
        <taxon>Ecdysozoa</taxon>
        <taxon>Arthropoda</taxon>
        <taxon>Hexapoda</taxon>
        <taxon>Insecta</taxon>
        <taxon>Pterygota</taxon>
        <taxon>Neoptera</taxon>
        <taxon>Endopterygota</taxon>
        <taxon>Lepidoptera</taxon>
        <taxon>Glossata</taxon>
        <taxon>Ditrysia</taxon>
        <taxon>Pyraloidea</taxon>
        <taxon>Crambidae</taxon>
        <taxon>Crambinae</taxon>
        <taxon>Chilo</taxon>
    </lineage>
</organism>
<protein>
    <submittedName>
        <fullName evidence="2">Uncharacterized protein</fullName>
    </submittedName>
</protein>
<feature type="region of interest" description="Disordered" evidence="1">
    <location>
        <begin position="418"/>
        <end position="482"/>
    </location>
</feature>
<evidence type="ECO:0000256" key="1">
    <source>
        <dbReference type="SAM" id="MobiDB-lite"/>
    </source>
</evidence>
<sequence>MQQLQALLGGGVQVDGQSYQPAPQLLQLHPQLVQTQGVGGVGGMYGGCLVGGVGGVQAVTVDGQDALFIPAPQSQPQLQHQLQHQPQPQPQPQGQLHLVNGQLVRAPLLPAHLLHNVMHLPQGGVGGVGGVGVRGVGGVVGVQVPVSVGGHHVYHTVHVPLHAPPLHLLPPLHQMQAQPQVANVLTPSGQIQQIQIASLANVQVPTLGVGVGGGGGVQLVPALGLPSVQLHQLHQHHQHHQPVIGQQIQQDPNEPGKWQVVTVSAASAGSAGSGGGAGGGGGGGSGASGGAGSGTECEGSKQRAGSPGGGEAAAQAGRVHLPQLRPGGEQSGGPQEAARLSHSGLQQGVWQDITSARPPALALRGAALLLQLAVLRQAIHAIRRAAASPSHAYGREAVRVSRVLQAIHALRSLSQARADTYQAPPHGHVSILGLGRGQRRRQDDPHDRDQRRHAAATLAQPARQQAAAAEAQAGPVRPIKRERRCEMGDHLVISGDIVLN</sequence>
<evidence type="ECO:0000313" key="3">
    <source>
        <dbReference type="Proteomes" id="UP001153292"/>
    </source>
</evidence>
<dbReference type="Proteomes" id="UP001153292">
    <property type="component" value="Chromosome 3"/>
</dbReference>
<feature type="compositionally biased region" description="Low complexity" evidence="1">
    <location>
        <begin position="455"/>
        <end position="473"/>
    </location>
</feature>
<feature type="compositionally biased region" description="Low complexity" evidence="1">
    <location>
        <begin position="241"/>
        <end position="250"/>
    </location>
</feature>
<gene>
    <name evidence="2" type="ORF">CHILSU_LOCUS8452</name>
</gene>
<keyword evidence="3" id="KW-1185">Reference proteome</keyword>
<feature type="compositionally biased region" description="Basic and acidic residues" evidence="1">
    <location>
        <begin position="440"/>
        <end position="452"/>
    </location>
</feature>
<feature type="region of interest" description="Disordered" evidence="1">
    <location>
        <begin position="267"/>
        <end position="343"/>
    </location>
</feature>
<reference evidence="2" key="1">
    <citation type="submission" date="2021-12" db="EMBL/GenBank/DDBJ databases">
        <authorList>
            <person name="King R."/>
        </authorList>
    </citation>
    <scope>NUCLEOTIDE SEQUENCE</scope>
</reference>
<evidence type="ECO:0000313" key="2">
    <source>
        <dbReference type="EMBL" id="CAH0405101.1"/>
    </source>
</evidence>
<proteinExistence type="predicted"/>
<dbReference type="EMBL" id="OU963896">
    <property type="protein sequence ID" value="CAH0405101.1"/>
    <property type="molecule type" value="Genomic_DNA"/>
</dbReference>
<feature type="compositionally biased region" description="Gly residues" evidence="1">
    <location>
        <begin position="271"/>
        <end position="293"/>
    </location>
</feature>
<accession>A0ABN8BBB0</accession>
<feature type="region of interest" description="Disordered" evidence="1">
    <location>
        <begin position="74"/>
        <end position="95"/>
    </location>
</feature>
<feature type="region of interest" description="Disordered" evidence="1">
    <location>
        <begin position="235"/>
        <end position="255"/>
    </location>
</feature>
<name>A0ABN8BBB0_CHISP</name>